<name>A0A927Q1W2_9ACTN</name>
<proteinExistence type="predicted"/>
<dbReference type="AlphaFoldDB" id="A0A927Q1W2"/>
<dbReference type="EMBL" id="JACYXZ010000003">
    <property type="protein sequence ID" value="MBD8870587.1"/>
    <property type="molecule type" value="Genomic_DNA"/>
</dbReference>
<gene>
    <name evidence="1" type="ORF">IE331_13205</name>
</gene>
<evidence type="ECO:0000313" key="2">
    <source>
        <dbReference type="Proteomes" id="UP000616839"/>
    </source>
</evidence>
<evidence type="ECO:0000313" key="1">
    <source>
        <dbReference type="EMBL" id="MBD8870587.1"/>
    </source>
</evidence>
<protein>
    <submittedName>
        <fullName evidence="1">Uncharacterized protein</fullName>
    </submittedName>
</protein>
<organism evidence="1 2">
    <name type="scientific">Nocardioides donggukensis</name>
    <dbReference type="NCBI Taxonomy" id="2774019"/>
    <lineage>
        <taxon>Bacteria</taxon>
        <taxon>Bacillati</taxon>
        <taxon>Actinomycetota</taxon>
        <taxon>Actinomycetes</taxon>
        <taxon>Propionibacteriales</taxon>
        <taxon>Nocardioidaceae</taxon>
        <taxon>Nocardioides</taxon>
    </lineage>
</organism>
<reference evidence="1" key="1">
    <citation type="submission" date="2020-09" db="EMBL/GenBank/DDBJ databases">
        <title>Nocardioides sp. strain MJB4 16S ribosomal RNA gene Genome sequencing and assembly.</title>
        <authorList>
            <person name="Kim I."/>
        </authorList>
    </citation>
    <scope>NUCLEOTIDE SEQUENCE</scope>
    <source>
        <strain evidence="1">MJB4</strain>
    </source>
</reference>
<keyword evidence="2" id="KW-1185">Reference proteome</keyword>
<dbReference type="Proteomes" id="UP000616839">
    <property type="component" value="Unassembled WGS sequence"/>
</dbReference>
<accession>A0A927Q1W2</accession>
<comment type="caution">
    <text evidence="1">The sequence shown here is derived from an EMBL/GenBank/DDBJ whole genome shotgun (WGS) entry which is preliminary data.</text>
</comment>
<dbReference type="RefSeq" id="WP_192143870.1">
    <property type="nucleotide sequence ID" value="NZ_JACYXZ010000003.1"/>
</dbReference>
<sequence length="308" mass="33569">MHVVGGGTGVSTGAGPVTVYESLSTKGSSRASATTDQRAELHREAQRRLEQISGLHRAVFPTVERGRAPVPELAPFRHLLAAAEKQEFKRVRWWDRSGRKQARAAARTRAERWATDLLTLREKEGRAEQARLDAHWASLRDNDVRVLCSALDMAFRSTGAPVESFSAHGDETRLIVIGPGVTDMPTHKPTVTAGGALGAARLNKTETADIHHDLLAARVLLVAKQSFATGVGLRAVRIVVREPETGEFLLGVGIRREGLPGVDWNRSAWQILSTLDPEIVVKERGRTRALHAVDLSAHPAYSGFVPTD</sequence>